<dbReference type="EMBL" id="LWDF02000399">
    <property type="protein sequence ID" value="KAE8249261.1"/>
    <property type="molecule type" value="Genomic_DNA"/>
</dbReference>
<name>A0A177TNX9_9BASI</name>
<comment type="caution">
    <text evidence="1">The sequence shown here is derived from an EMBL/GenBank/DDBJ whole genome shotgun (WGS) entry which is preliminary data.</text>
</comment>
<dbReference type="PANTHER" id="PTHR31757:SF0">
    <property type="entry name" value="SLL0781 PROTEIN"/>
    <property type="match status" value="1"/>
</dbReference>
<dbReference type="SUPFAM" id="SSF54427">
    <property type="entry name" value="NTF2-like"/>
    <property type="match status" value="1"/>
</dbReference>
<evidence type="ECO:0000313" key="2">
    <source>
        <dbReference type="Proteomes" id="UP000077521"/>
    </source>
</evidence>
<dbReference type="Proteomes" id="UP000077521">
    <property type="component" value="Unassembled WGS sequence"/>
</dbReference>
<sequence>MSAAPLVPPFTAETAHAKVKKAQALWNTQDPEKIAPAYTEDSIWRNRDQFFTGHIAIKEFLTNKWRREKRYRLKKELFCWNGDKIAVQFWYEYEAELGKWRRCYGLEDWTFAPDGRMAKRQMSGNEIEISESERWFKDDITEEEIDAVVLGDRHH</sequence>
<protein>
    <submittedName>
        <fullName evidence="1">Uncharacterized protein</fullName>
    </submittedName>
</protein>
<dbReference type="OrthoDB" id="14527at2759"/>
<reference evidence="1" key="1">
    <citation type="submission" date="2016-04" db="EMBL/GenBank/DDBJ databases">
        <authorList>
            <person name="Nguyen H.D."/>
            <person name="Samba Siva P."/>
            <person name="Cullis J."/>
            <person name="Levesque C.A."/>
            <person name="Hambleton S."/>
        </authorList>
    </citation>
    <scope>NUCLEOTIDE SEQUENCE</scope>
    <source>
        <strain evidence="1">DAOMC 236416</strain>
    </source>
</reference>
<dbReference type="AlphaFoldDB" id="A0A177TNX9"/>
<accession>A0A177TNX9</accession>
<proteinExistence type="predicted"/>
<keyword evidence="2" id="KW-1185">Reference proteome</keyword>
<dbReference type="Gene3D" id="3.10.450.50">
    <property type="match status" value="1"/>
</dbReference>
<dbReference type="Pfam" id="PF07080">
    <property type="entry name" value="DUF1348"/>
    <property type="match status" value="1"/>
</dbReference>
<dbReference type="InterPro" id="IPR009783">
    <property type="entry name" value="DUF1348"/>
</dbReference>
<organism evidence="1 2">
    <name type="scientific">Tilletia indica</name>
    <dbReference type="NCBI Taxonomy" id="43049"/>
    <lineage>
        <taxon>Eukaryota</taxon>
        <taxon>Fungi</taxon>
        <taxon>Dikarya</taxon>
        <taxon>Basidiomycota</taxon>
        <taxon>Ustilaginomycotina</taxon>
        <taxon>Exobasidiomycetes</taxon>
        <taxon>Tilletiales</taxon>
        <taxon>Tilletiaceae</taxon>
        <taxon>Tilletia</taxon>
    </lineage>
</organism>
<gene>
    <name evidence="1" type="ORF">A4X13_0g5278</name>
</gene>
<dbReference type="PANTHER" id="PTHR31757">
    <property type="entry name" value="SLL0781 PROTEIN"/>
    <property type="match status" value="1"/>
</dbReference>
<evidence type="ECO:0000313" key="1">
    <source>
        <dbReference type="EMBL" id="KAE8249261.1"/>
    </source>
</evidence>
<dbReference type="InterPro" id="IPR032710">
    <property type="entry name" value="NTF2-like_dom_sf"/>
</dbReference>
<reference evidence="1" key="2">
    <citation type="journal article" date="2019" name="IMA Fungus">
        <title>Genome sequencing and comparison of five Tilletia species to identify candidate genes for the detection of regulated species infecting wheat.</title>
        <authorList>
            <person name="Nguyen H.D.T."/>
            <person name="Sultana T."/>
            <person name="Kesanakurti P."/>
            <person name="Hambleton S."/>
        </authorList>
    </citation>
    <scope>NUCLEOTIDE SEQUENCE</scope>
    <source>
        <strain evidence="1">DAOMC 236416</strain>
    </source>
</reference>